<name>A0A9X1AHQ7_9HYPH</name>
<proteinExistence type="predicted"/>
<comment type="caution">
    <text evidence="1">The sequence shown here is derived from an EMBL/GenBank/DDBJ whole genome shotgun (WGS) entry which is preliminary data.</text>
</comment>
<organism evidence="1 2">
    <name type="scientific">Aminobacter anthyllidis</name>
    <dbReference type="NCBI Taxonomy" id="1035067"/>
    <lineage>
        <taxon>Bacteria</taxon>
        <taxon>Pseudomonadati</taxon>
        <taxon>Pseudomonadota</taxon>
        <taxon>Alphaproteobacteria</taxon>
        <taxon>Hyphomicrobiales</taxon>
        <taxon>Phyllobacteriaceae</taxon>
        <taxon>Aminobacter</taxon>
    </lineage>
</organism>
<dbReference type="RefSeq" id="WP_214393982.1">
    <property type="nucleotide sequence ID" value="NZ_JAFLWW010000019.1"/>
</dbReference>
<dbReference type="Proteomes" id="UP001138921">
    <property type="component" value="Unassembled WGS sequence"/>
</dbReference>
<reference evidence="1" key="1">
    <citation type="journal article" date="2021" name="Microorganisms">
        <title>Phylogenomic Reconstruction and Metabolic Potential of the Genus Aminobacter.</title>
        <authorList>
            <person name="Artuso I."/>
            <person name="Turrini P."/>
            <person name="Pirolo M."/>
            <person name="Lugli G.A."/>
            <person name="Ventura M."/>
            <person name="Visca P."/>
        </authorList>
    </citation>
    <scope>NUCLEOTIDE SEQUENCE</scope>
    <source>
        <strain evidence="1">LMG 26462</strain>
    </source>
</reference>
<evidence type="ECO:0000313" key="1">
    <source>
        <dbReference type="EMBL" id="MBT1160195.1"/>
    </source>
</evidence>
<protein>
    <submittedName>
        <fullName evidence="1">Uncharacterized protein</fullName>
    </submittedName>
</protein>
<evidence type="ECO:0000313" key="2">
    <source>
        <dbReference type="Proteomes" id="UP001138921"/>
    </source>
</evidence>
<reference evidence="1" key="2">
    <citation type="submission" date="2021-03" db="EMBL/GenBank/DDBJ databases">
        <authorList>
            <person name="Artuso I."/>
            <person name="Turrini P."/>
            <person name="Pirolo M."/>
            <person name="Lugli G.A."/>
            <person name="Ventura M."/>
            <person name="Visca P."/>
        </authorList>
    </citation>
    <scope>NUCLEOTIDE SEQUENCE</scope>
    <source>
        <strain evidence="1">LMG 26462</strain>
    </source>
</reference>
<dbReference type="AlphaFoldDB" id="A0A9X1AHQ7"/>
<keyword evidence="2" id="KW-1185">Reference proteome</keyword>
<sequence>MTMTREDVVSVLGPVDDTMIAQVILSGASLEELREAWGWAFGDDALMGQGRPLPGTRVAALIDLIEPDDDEIEGPAVPGPGAH</sequence>
<gene>
    <name evidence="1" type="ORF">J1C56_32210</name>
</gene>
<dbReference type="EMBL" id="JAFLWW010000019">
    <property type="protein sequence ID" value="MBT1160195.1"/>
    <property type="molecule type" value="Genomic_DNA"/>
</dbReference>
<accession>A0A9X1AHQ7</accession>